<evidence type="ECO:0000256" key="5">
    <source>
        <dbReference type="ARBA" id="ARBA00022679"/>
    </source>
</evidence>
<feature type="domain" description="Serine hydroxymethyltransferase-like" evidence="9">
    <location>
        <begin position="305"/>
        <end position="518"/>
    </location>
</feature>
<organism evidence="10 11">
    <name type="scientific">Triparma retinervis</name>
    <dbReference type="NCBI Taxonomy" id="2557542"/>
    <lineage>
        <taxon>Eukaryota</taxon>
        <taxon>Sar</taxon>
        <taxon>Stramenopiles</taxon>
        <taxon>Ochrophyta</taxon>
        <taxon>Bolidophyceae</taxon>
        <taxon>Parmales</taxon>
        <taxon>Triparmaceae</taxon>
        <taxon>Triparma</taxon>
    </lineage>
</organism>
<evidence type="ECO:0000313" key="11">
    <source>
        <dbReference type="Proteomes" id="UP001165082"/>
    </source>
</evidence>
<dbReference type="SUPFAM" id="SSF103511">
    <property type="entry name" value="Chlorophyll a-b binding protein"/>
    <property type="match status" value="1"/>
</dbReference>
<dbReference type="Gene3D" id="1.10.3460.10">
    <property type="entry name" value="Chlorophyll a/b binding protein domain"/>
    <property type="match status" value="1"/>
</dbReference>
<dbReference type="OrthoDB" id="765963at2759"/>
<dbReference type="GO" id="GO:0005739">
    <property type="term" value="C:mitochondrion"/>
    <property type="evidence" value="ECO:0007669"/>
    <property type="project" value="TreeGrafter"/>
</dbReference>
<evidence type="ECO:0000256" key="1">
    <source>
        <dbReference type="ARBA" id="ARBA00001933"/>
    </source>
</evidence>
<dbReference type="InterPro" id="IPR019798">
    <property type="entry name" value="Ser_HO-MeTrfase_PLP_BS"/>
</dbReference>
<dbReference type="AlphaFoldDB" id="A0A9W7KSK8"/>
<reference evidence="10" key="1">
    <citation type="submission" date="2022-07" db="EMBL/GenBank/DDBJ databases">
        <title>Genome analysis of Parmales, a sister group of diatoms, reveals the evolutionary specialization of diatoms from phago-mixotrophs to photoautotrophs.</title>
        <authorList>
            <person name="Ban H."/>
            <person name="Sato S."/>
            <person name="Yoshikawa S."/>
            <person name="Kazumasa Y."/>
            <person name="Nakamura Y."/>
            <person name="Ichinomiya M."/>
            <person name="Saitoh K."/>
            <person name="Sato N."/>
            <person name="Blanc-Mathieu R."/>
            <person name="Endo H."/>
            <person name="Kuwata A."/>
            <person name="Ogata H."/>
        </authorList>
    </citation>
    <scope>NUCLEOTIDE SEQUENCE</scope>
</reference>
<evidence type="ECO:0000256" key="3">
    <source>
        <dbReference type="ARBA" id="ARBA00006376"/>
    </source>
</evidence>
<dbReference type="CDD" id="cd00378">
    <property type="entry name" value="SHMT"/>
    <property type="match status" value="1"/>
</dbReference>
<dbReference type="GO" id="GO:0019264">
    <property type="term" value="P:glycine biosynthetic process from serine"/>
    <property type="evidence" value="ECO:0007669"/>
    <property type="project" value="InterPro"/>
</dbReference>
<protein>
    <recommendedName>
        <fullName evidence="7">Serine hydroxymethyltransferase</fullName>
        <ecNumber evidence="7">2.1.2.1</ecNumber>
    </recommendedName>
</protein>
<dbReference type="Proteomes" id="UP001165082">
    <property type="component" value="Unassembled WGS sequence"/>
</dbReference>
<comment type="similarity">
    <text evidence="3 7">Belongs to the SHMT family.</text>
</comment>
<comment type="function">
    <text evidence="7">Interconversion of serine and glycine.</text>
</comment>
<dbReference type="PROSITE" id="PS00096">
    <property type="entry name" value="SHMT"/>
    <property type="match status" value="1"/>
</dbReference>
<accession>A0A9W7KSK8</accession>
<keyword evidence="4 7" id="KW-0554">One-carbon metabolism</keyword>
<evidence type="ECO:0000256" key="4">
    <source>
        <dbReference type="ARBA" id="ARBA00022563"/>
    </source>
</evidence>
<dbReference type="InterPro" id="IPR049943">
    <property type="entry name" value="Ser_HO-MeTrfase-like"/>
</dbReference>
<dbReference type="Gene3D" id="3.90.1150.10">
    <property type="entry name" value="Aspartate Aminotransferase, domain 1"/>
    <property type="match status" value="2"/>
</dbReference>
<dbReference type="InterPro" id="IPR039429">
    <property type="entry name" value="SHMT-like_dom"/>
</dbReference>
<dbReference type="Gene3D" id="3.40.640.10">
    <property type="entry name" value="Type I PLP-dependent aspartate aminotransferase-like (Major domain)"/>
    <property type="match status" value="2"/>
</dbReference>
<dbReference type="PANTHER" id="PTHR11680">
    <property type="entry name" value="SERINE HYDROXYMETHYLTRANSFERASE"/>
    <property type="match status" value="1"/>
</dbReference>
<dbReference type="GO" id="GO:0004372">
    <property type="term" value="F:glycine hydroxymethyltransferase activity"/>
    <property type="evidence" value="ECO:0007669"/>
    <property type="project" value="UniProtKB-EC"/>
</dbReference>
<comment type="caution">
    <text evidence="10">The sequence shown here is derived from an EMBL/GenBank/DDBJ whole genome shotgun (WGS) entry which is preliminary data.</text>
</comment>
<dbReference type="PANTHER" id="PTHR11680:SF35">
    <property type="entry name" value="SERINE HYDROXYMETHYLTRANSFERASE 1"/>
    <property type="match status" value="1"/>
</dbReference>
<sequence>MLRLFTISLLLGLANSFQFSKVSGRSALTRSTQLKAAELPETVFTTAMKDWEEEYPQFSKFGWGPSTKAERWNGRHAMFGWVVICATAYAKGHNLIPDAELPLDLKQWGTLATISGKSTLTNERAVVLIANVHALVMSVMATCAPLPFSDQLLLKDGEEDEKPYGIIPEFNTGLTMEAEIMNGRMAMMGLITVLATSAIQHKSILDVVNDRPSSLVDDEDVVNIIRAEDRRQKYGLELIASENFASAAVRAALGSSMTNKYSEGLPGARYYGGNNYIDKMERLCQERALGLFGLDGEEWGVNVQILIAGGSAYPREWDYARMKEIAEKVGAKLMVDMAHISGLVAGGVVDSPFAYADVVTSTTHKSLRGPRSGIIFAKKDLMGDINNAVFPGLQGGPHNNNIAALAVALKEAQGGEFKEYAGQVIKNSKALANALIEKGMTICTGGTDNHLLLWDLRPLGITGGKAERVMEYCGITVNKNTLVGDKSAVRVGGVRIGVCALTSRGMQEEEMERVADFMVKAVTLGVKIEGDMGEGGKKAVKVSEFARVLGENEGIEELRNEVEGWAGTYFMPGEELGW</sequence>
<evidence type="ECO:0000313" key="10">
    <source>
        <dbReference type="EMBL" id="GMI10039.1"/>
    </source>
</evidence>
<dbReference type="SUPFAM" id="SSF53383">
    <property type="entry name" value="PLP-dependent transferases"/>
    <property type="match status" value="1"/>
</dbReference>
<gene>
    <name evidence="10" type="ORF">TrRE_jg5226</name>
</gene>
<evidence type="ECO:0000256" key="7">
    <source>
        <dbReference type="RuleBase" id="RU000585"/>
    </source>
</evidence>
<proteinExistence type="inferred from homology"/>
<dbReference type="EMBL" id="BRXZ01000352">
    <property type="protein sequence ID" value="GMI10039.1"/>
    <property type="molecule type" value="Genomic_DNA"/>
</dbReference>
<dbReference type="InterPro" id="IPR015421">
    <property type="entry name" value="PyrdxlP-dep_Trfase_major"/>
</dbReference>
<feature type="signal peptide" evidence="8">
    <location>
        <begin position="1"/>
        <end position="16"/>
    </location>
</feature>
<dbReference type="InterPro" id="IPR015424">
    <property type="entry name" value="PyrdxlP-dep_Trfase"/>
</dbReference>
<comment type="catalytic activity">
    <reaction evidence="7">
        <text>(6R)-5,10-methylene-5,6,7,8-tetrahydrofolate + glycine + H2O = (6S)-5,6,7,8-tetrahydrofolate + L-serine</text>
        <dbReference type="Rhea" id="RHEA:15481"/>
        <dbReference type="ChEBI" id="CHEBI:15377"/>
        <dbReference type="ChEBI" id="CHEBI:15636"/>
        <dbReference type="ChEBI" id="CHEBI:33384"/>
        <dbReference type="ChEBI" id="CHEBI:57305"/>
        <dbReference type="ChEBI" id="CHEBI:57453"/>
        <dbReference type="EC" id="2.1.2.1"/>
    </reaction>
</comment>
<keyword evidence="6 7" id="KW-0663">Pyridoxal phosphate</keyword>
<comment type="pathway">
    <text evidence="2 7">One-carbon metabolism; tetrahydrofolate interconversion.</text>
</comment>
<name>A0A9W7KSK8_9STRA</name>
<dbReference type="EC" id="2.1.2.1" evidence="7"/>
<dbReference type="InterPro" id="IPR015422">
    <property type="entry name" value="PyrdxlP-dep_Trfase_small"/>
</dbReference>
<dbReference type="InterPro" id="IPR001085">
    <property type="entry name" value="Ser_HO-MeTrfase"/>
</dbReference>
<dbReference type="GO" id="GO:0009507">
    <property type="term" value="C:chloroplast"/>
    <property type="evidence" value="ECO:0007669"/>
    <property type="project" value="UniProtKB-SubCell"/>
</dbReference>
<dbReference type="GO" id="GO:0035999">
    <property type="term" value="P:tetrahydrofolate interconversion"/>
    <property type="evidence" value="ECO:0007669"/>
    <property type="project" value="InterPro"/>
</dbReference>
<dbReference type="Pfam" id="PF00464">
    <property type="entry name" value="SHMT"/>
    <property type="match status" value="1"/>
</dbReference>
<keyword evidence="11" id="KW-1185">Reference proteome</keyword>
<keyword evidence="5 7" id="KW-0808">Transferase</keyword>
<evidence type="ECO:0000256" key="6">
    <source>
        <dbReference type="ARBA" id="ARBA00022898"/>
    </source>
</evidence>
<feature type="chain" id="PRO_5040830620" description="Serine hydroxymethyltransferase" evidence="8">
    <location>
        <begin position="17"/>
        <end position="578"/>
    </location>
</feature>
<dbReference type="GO" id="GO:0030170">
    <property type="term" value="F:pyridoxal phosphate binding"/>
    <property type="evidence" value="ECO:0007669"/>
    <property type="project" value="InterPro"/>
</dbReference>
<comment type="cofactor">
    <cofactor evidence="1 7">
        <name>pyridoxal 5'-phosphate</name>
        <dbReference type="ChEBI" id="CHEBI:597326"/>
    </cofactor>
</comment>
<evidence type="ECO:0000259" key="9">
    <source>
        <dbReference type="Pfam" id="PF00464"/>
    </source>
</evidence>
<evidence type="ECO:0000256" key="8">
    <source>
        <dbReference type="SAM" id="SignalP"/>
    </source>
</evidence>
<evidence type="ECO:0000256" key="2">
    <source>
        <dbReference type="ARBA" id="ARBA00004777"/>
    </source>
</evidence>
<keyword evidence="8" id="KW-0732">Signal</keyword>